<gene>
    <name evidence="7" type="ORF">LQ567_20910</name>
</gene>
<organism evidence="7 8">
    <name type="scientific">Niabella pedocola</name>
    <dbReference type="NCBI Taxonomy" id="1752077"/>
    <lineage>
        <taxon>Bacteria</taxon>
        <taxon>Pseudomonadati</taxon>
        <taxon>Bacteroidota</taxon>
        <taxon>Chitinophagia</taxon>
        <taxon>Chitinophagales</taxon>
        <taxon>Chitinophagaceae</taxon>
        <taxon>Niabella</taxon>
    </lineage>
</organism>
<feature type="transmembrane region" description="Helical" evidence="5">
    <location>
        <begin position="50"/>
        <end position="68"/>
    </location>
</feature>
<comment type="subcellular location">
    <subcellularLocation>
        <location evidence="1">Membrane</location>
        <topology evidence="1">Multi-pass membrane protein</topology>
    </subcellularLocation>
</comment>
<accession>A0ABS8PWI1</accession>
<keyword evidence="3 5" id="KW-1133">Transmembrane helix</keyword>
<evidence type="ECO:0000256" key="2">
    <source>
        <dbReference type="ARBA" id="ARBA00022692"/>
    </source>
</evidence>
<dbReference type="Pfam" id="PF05154">
    <property type="entry name" value="TM2"/>
    <property type="match status" value="1"/>
</dbReference>
<name>A0ABS8PWI1_9BACT</name>
<evidence type="ECO:0000256" key="1">
    <source>
        <dbReference type="ARBA" id="ARBA00004141"/>
    </source>
</evidence>
<feature type="transmembrane region" description="Helical" evidence="5">
    <location>
        <begin position="74"/>
        <end position="96"/>
    </location>
</feature>
<keyword evidence="8" id="KW-1185">Reference proteome</keyword>
<evidence type="ECO:0000259" key="6">
    <source>
        <dbReference type="Pfam" id="PF05154"/>
    </source>
</evidence>
<evidence type="ECO:0000313" key="7">
    <source>
        <dbReference type="EMBL" id="MCD2425260.1"/>
    </source>
</evidence>
<dbReference type="RefSeq" id="WP_231007703.1">
    <property type="nucleotide sequence ID" value="NZ_JAJNEC010000006.1"/>
</dbReference>
<keyword evidence="4 5" id="KW-0472">Membrane</keyword>
<dbReference type="EMBL" id="JAJNEC010000006">
    <property type="protein sequence ID" value="MCD2425260.1"/>
    <property type="molecule type" value="Genomic_DNA"/>
</dbReference>
<dbReference type="InterPro" id="IPR007829">
    <property type="entry name" value="TM2"/>
</dbReference>
<evidence type="ECO:0000256" key="4">
    <source>
        <dbReference type="ARBA" id="ARBA00023136"/>
    </source>
</evidence>
<protein>
    <submittedName>
        <fullName evidence="7">TM2 domain-containing protein</fullName>
    </submittedName>
</protein>
<reference evidence="7 8" key="1">
    <citation type="submission" date="2021-11" db="EMBL/GenBank/DDBJ databases">
        <title>Genomic of Niabella pedocola.</title>
        <authorList>
            <person name="Wu T."/>
        </authorList>
    </citation>
    <scope>NUCLEOTIDE SEQUENCE [LARGE SCALE GENOMIC DNA]</scope>
    <source>
        <strain evidence="7 8">JCM 31011</strain>
    </source>
</reference>
<comment type="caution">
    <text evidence="7">The sequence shown here is derived from an EMBL/GenBank/DDBJ whole genome shotgun (WGS) entry which is preliminary data.</text>
</comment>
<keyword evidence="2 5" id="KW-0812">Transmembrane</keyword>
<evidence type="ECO:0000256" key="3">
    <source>
        <dbReference type="ARBA" id="ARBA00022989"/>
    </source>
</evidence>
<evidence type="ECO:0000256" key="5">
    <source>
        <dbReference type="SAM" id="Phobius"/>
    </source>
</evidence>
<proteinExistence type="predicted"/>
<evidence type="ECO:0000313" key="8">
    <source>
        <dbReference type="Proteomes" id="UP001199816"/>
    </source>
</evidence>
<dbReference type="Proteomes" id="UP001199816">
    <property type="component" value="Unassembled WGS sequence"/>
</dbReference>
<sequence length="125" mass="14060">MNQEQVLRAIPDIEYDELVTILNITRDMSVPQQEQFLMLYQRRRKSRQELLLLSLLGFVGVAGIHRLITGDIALGIIYLLTGGLCLIGTIVDIININALTTRYNAKQAYEVAALIAAAFNQPRNF</sequence>
<feature type="domain" description="TM2" evidence="6">
    <location>
        <begin position="51"/>
        <end position="94"/>
    </location>
</feature>